<protein>
    <submittedName>
        <fullName evidence="7">Site-specific integrase</fullName>
    </submittedName>
</protein>
<dbReference type="PANTHER" id="PTHR30349">
    <property type="entry name" value="PHAGE INTEGRASE-RELATED"/>
    <property type="match status" value="1"/>
</dbReference>
<gene>
    <name evidence="7" type="ORF">KHX14_05905</name>
</gene>
<dbReference type="GO" id="GO:0006310">
    <property type="term" value="P:DNA recombination"/>
    <property type="evidence" value="ECO:0007669"/>
    <property type="project" value="UniProtKB-KW"/>
</dbReference>
<comment type="similarity">
    <text evidence="1">Belongs to the 'phage' integrase family.</text>
</comment>
<reference evidence="7" key="1">
    <citation type="submission" date="2021-02" db="EMBL/GenBank/DDBJ databases">
        <title>Infant gut strain persistence is associated with maternal origin, phylogeny, and functional potential including surface adhesion and iron acquisition.</title>
        <authorList>
            <person name="Lou Y.C."/>
        </authorList>
    </citation>
    <scope>NUCLEOTIDE SEQUENCE</scope>
    <source>
        <strain evidence="7">L3_108_000G1_dasL3_108_000G1_metabat.metabat.11</strain>
    </source>
</reference>
<dbReference type="InterPro" id="IPR013762">
    <property type="entry name" value="Integrase-like_cat_sf"/>
</dbReference>
<evidence type="ECO:0000259" key="5">
    <source>
        <dbReference type="PROSITE" id="PS51898"/>
    </source>
</evidence>
<dbReference type="PANTHER" id="PTHR30349:SF41">
    <property type="entry name" value="INTEGRASE_RECOMBINASE PROTEIN MJ0367-RELATED"/>
    <property type="match status" value="1"/>
</dbReference>
<dbReference type="Gene3D" id="1.10.150.130">
    <property type="match status" value="1"/>
</dbReference>
<dbReference type="CDD" id="cd01189">
    <property type="entry name" value="INT_ICEBs1_C_like"/>
    <property type="match status" value="1"/>
</dbReference>
<evidence type="ECO:0000259" key="6">
    <source>
        <dbReference type="PROSITE" id="PS51900"/>
    </source>
</evidence>
<sequence length="306" mass="35813">MKLKEVYEEYINFTPLSRRTKEIYKYYFERFWLDRIGDIEICDLSYDIVQEGFNSLVKRYSYNTIKTYKSALIKVVEIAELKEGIVVNWKKHLYLGQRNAKKRYNANSMNEFIELMKHLYKCRSKNKKSYILACWIGFFTGARLGEVLALSTNDINIAVGEININKTIGHDGIVSTTKTVDSIRTVFMCEELKEILKKYLLTHENDILLPSAERGYITPNIVSSYISNWAKVHGYKIHFHTFREMFVKTMIDGGANIENVSALLGHANITTTLNIYTKTTVEEQKKDVERIYNNLRIMNEIEKYKK</sequence>
<organism evidence="7 8">
    <name type="scientific">Thomasclavelia spiroformis</name>
    <dbReference type="NCBI Taxonomy" id="29348"/>
    <lineage>
        <taxon>Bacteria</taxon>
        <taxon>Bacillati</taxon>
        <taxon>Bacillota</taxon>
        <taxon>Erysipelotrichia</taxon>
        <taxon>Erysipelotrichales</taxon>
        <taxon>Coprobacillaceae</taxon>
        <taxon>Thomasclavelia</taxon>
    </lineage>
</organism>
<keyword evidence="2 4" id="KW-0238">DNA-binding</keyword>
<evidence type="ECO:0000313" key="8">
    <source>
        <dbReference type="Proteomes" id="UP000751224"/>
    </source>
</evidence>
<proteinExistence type="inferred from homology"/>
<evidence type="ECO:0000256" key="1">
    <source>
        <dbReference type="ARBA" id="ARBA00008857"/>
    </source>
</evidence>
<dbReference type="InterPro" id="IPR011010">
    <property type="entry name" value="DNA_brk_join_enz"/>
</dbReference>
<comment type="caution">
    <text evidence="7">The sequence shown here is derived from an EMBL/GenBank/DDBJ whole genome shotgun (WGS) entry which is preliminary data.</text>
</comment>
<evidence type="ECO:0000256" key="3">
    <source>
        <dbReference type="ARBA" id="ARBA00023172"/>
    </source>
</evidence>
<feature type="domain" description="Core-binding (CB)" evidence="6">
    <location>
        <begin position="1"/>
        <end position="80"/>
    </location>
</feature>
<dbReference type="InterPro" id="IPR002104">
    <property type="entry name" value="Integrase_catalytic"/>
</dbReference>
<accession>A0A943I6I4</accession>
<evidence type="ECO:0000256" key="2">
    <source>
        <dbReference type="ARBA" id="ARBA00023125"/>
    </source>
</evidence>
<dbReference type="Proteomes" id="UP000751224">
    <property type="component" value="Unassembled WGS sequence"/>
</dbReference>
<feature type="domain" description="Tyr recombinase" evidence="5">
    <location>
        <begin position="102"/>
        <end position="289"/>
    </location>
</feature>
<evidence type="ECO:0000313" key="7">
    <source>
        <dbReference type="EMBL" id="MBS5588339.1"/>
    </source>
</evidence>
<dbReference type="InterPro" id="IPR050090">
    <property type="entry name" value="Tyrosine_recombinase_XerCD"/>
</dbReference>
<dbReference type="GO" id="GO:0003677">
    <property type="term" value="F:DNA binding"/>
    <property type="evidence" value="ECO:0007669"/>
    <property type="project" value="UniProtKB-UniRule"/>
</dbReference>
<dbReference type="PROSITE" id="PS51898">
    <property type="entry name" value="TYR_RECOMBINASE"/>
    <property type="match status" value="1"/>
</dbReference>
<dbReference type="Pfam" id="PF00589">
    <property type="entry name" value="Phage_integrase"/>
    <property type="match status" value="1"/>
</dbReference>
<dbReference type="InterPro" id="IPR010998">
    <property type="entry name" value="Integrase_recombinase_N"/>
</dbReference>
<dbReference type="InterPro" id="IPR044068">
    <property type="entry name" value="CB"/>
</dbReference>
<dbReference type="GO" id="GO:0015074">
    <property type="term" value="P:DNA integration"/>
    <property type="evidence" value="ECO:0007669"/>
    <property type="project" value="InterPro"/>
</dbReference>
<dbReference type="RefSeq" id="WP_303886987.1">
    <property type="nucleotide sequence ID" value="NZ_JAGZCC010000028.1"/>
</dbReference>
<keyword evidence="3" id="KW-0233">DNA recombination</keyword>
<dbReference type="PROSITE" id="PS51900">
    <property type="entry name" value="CB"/>
    <property type="match status" value="1"/>
</dbReference>
<dbReference type="SUPFAM" id="SSF56349">
    <property type="entry name" value="DNA breaking-rejoining enzymes"/>
    <property type="match status" value="1"/>
</dbReference>
<name>A0A943I6I4_9FIRM</name>
<dbReference type="Gene3D" id="1.10.443.10">
    <property type="entry name" value="Intergrase catalytic core"/>
    <property type="match status" value="1"/>
</dbReference>
<dbReference type="EMBL" id="JAGZCC010000028">
    <property type="protein sequence ID" value="MBS5588339.1"/>
    <property type="molecule type" value="Genomic_DNA"/>
</dbReference>
<evidence type="ECO:0000256" key="4">
    <source>
        <dbReference type="PROSITE-ProRule" id="PRU01248"/>
    </source>
</evidence>
<dbReference type="AlphaFoldDB" id="A0A943I6I4"/>